<protein>
    <recommendedName>
        <fullName evidence="4">DUF1684 domain-containing protein</fullName>
    </recommendedName>
</protein>
<dbReference type="Gene3D" id="6.10.250.1680">
    <property type="match status" value="1"/>
</dbReference>
<evidence type="ECO:0000256" key="1">
    <source>
        <dbReference type="SAM" id="MobiDB-lite"/>
    </source>
</evidence>
<dbReference type="InterPro" id="IPR012467">
    <property type="entry name" value="DUF1684"/>
</dbReference>
<gene>
    <name evidence="2" type="ORF">SAMN04487948_10287</name>
</gene>
<organism evidence="2 3">
    <name type="scientific">Halogranum amylolyticum</name>
    <dbReference type="NCBI Taxonomy" id="660520"/>
    <lineage>
        <taxon>Archaea</taxon>
        <taxon>Methanobacteriati</taxon>
        <taxon>Methanobacteriota</taxon>
        <taxon>Stenosarchaea group</taxon>
        <taxon>Halobacteria</taxon>
        <taxon>Halobacteriales</taxon>
        <taxon>Haloferacaceae</taxon>
    </lineage>
</organism>
<name>A0A1H8P501_9EURY</name>
<dbReference type="RefSeq" id="WP_089821116.1">
    <property type="nucleotide sequence ID" value="NZ_FODV01000002.1"/>
</dbReference>
<sequence>MTTPKGWRDDLERHRADKDEFFRDHPQSPLPADQRDGFEGLSYFDPDPDYRFEVEIREHETKETITVATTTEGEREYVEWGEFGFTVDGDDCTLQVYSRGADDEGFWLPFRDETSGEETYGAGRYLELDADDRTAEGRWVVDFNRAYSPFCAYNEAYECPLVPMANWLDVEIRAGEKTYEPPTN</sequence>
<reference evidence="3" key="1">
    <citation type="submission" date="2016-10" db="EMBL/GenBank/DDBJ databases">
        <authorList>
            <person name="Varghese N."/>
            <person name="Submissions S."/>
        </authorList>
    </citation>
    <scope>NUCLEOTIDE SEQUENCE [LARGE SCALE GENOMIC DNA]</scope>
    <source>
        <strain evidence="3">CGMCC 1.10121</strain>
    </source>
</reference>
<dbReference type="AlphaFoldDB" id="A0A1H8P501"/>
<feature type="region of interest" description="Disordered" evidence="1">
    <location>
        <begin position="18"/>
        <end position="40"/>
    </location>
</feature>
<evidence type="ECO:0008006" key="4">
    <source>
        <dbReference type="Google" id="ProtNLM"/>
    </source>
</evidence>
<proteinExistence type="predicted"/>
<dbReference type="Proteomes" id="UP000199126">
    <property type="component" value="Unassembled WGS sequence"/>
</dbReference>
<keyword evidence="3" id="KW-1185">Reference proteome</keyword>
<dbReference type="EMBL" id="FODV01000002">
    <property type="protein sequence ID" value="SEO36748.1"/>
    <property type="molecule type" value="Genomic_DNA"/>
</dbReference>
<dbReference type="PANTHER" id="PTHR41913:SF1">
    <property type="entry name" value="DUF1684 DOMAIN-CONTAINING PROTEIN"/>
    <property type="match status" value="1"/>
</dbReference>
<dbReference type="Pfam" id="PF07920">
    <property type="entry name" value="DUF1684"/>
    <property type="match status" value="1"/>
</dbReference>
<dbReference type="PANTHER" id="PTHR41913">
    <property type="entry name" value="DUF1684 DOMAIN-CONTAINING PROTEIN"/>
    <property type="match status" value="1"/>
</dbReference>
<evidence type="ECO:0000313" key="2">
    <source>
        <dbReference type="EMBL" id="SEO36748.1"/>
    </source>
</evidence>
<evidence type="ECO:0000313" key="3">
    <source>
        <dbReference type="Proteomes" id="UP000199126"/>
    </source>
</evidence>
<dbReference type="OrthoDB" id="334216at2157"/>
<accession>A0A1H8P501</accession>